<organism evidence="2 3">
    <name type="scientific">Rickenella mellea</name>
    <dbReference type="NCBI Taxonomy" id="50990"/>
    <lineage>
        <taxon>Eukaryota</taxon>
        <taxon>Fungi</taxon>
        <taxon>Dikarya</taxon>
        <taxon>Basidiomycota</taxon>
        <taxon>Agaricomycotina</taxon>
        <taxon>Agaricomycetes</taxon>
        <taxon>Hymenochaetales</taxon>
        <taxon>Rickenellaceae</taxon>
        <taxon>Rickenella</taxon>
    </lineage>
</organism>
<protein>
    <submittedName>
        <fullName evidence="2">Uncharacterized protein</fullName>
    </submittedName>
</protein>
<evidence type="ECO:0000313" key="2">
    <source>
        <dbReference type="EMBL" id="TDL17985.1"/>
    </source>
</evidence>
<keyword evidence="1" id="KW-1133">Transmembrane helix</keyword>
<reference evidence="2 3" key="1">
    <citation type="submission" date="2018-06" db="EMBL/GenBank/DDBJ databases">
        <title>A transcriptomic atlas of mushroom development highlights an independent origin of complex multicellularity.</title>
        <authorList>
            <consortium name="DOE Joint Genome Institute"/>
            <person name="Krizsan K."/>
            <person name="Almasi E."/>
            <person name="Merenyi Z."/>
            <person name="Sahu N."/>
            <person name="Viragh M."/>
            <person name="Koszo T."/>
            <person name="Mondo S."/>
            <person name="Kiss B."/>
            <person name="Balint B."/>
            <person name="Kues U."/>
            <person name="Barry K."/>
            <person name="Hegedus J.C."/>
            <person name="Henrissat B."/>
            <person name="Johnson J."/>
            <person name="Lipzen A."/>
            <person name="Ohm R."/>
            <person name="Nagy I."/>
            <person name="Pangilinan J."/>
            <person name="Yan J."/>
            <person name="Xiong Y."/>
            <person name="Grigoriev I.V."/>
            <person name="Hibbett D.S."/>
            <person name="Nagy L.G."/>
        </authorList>
    </citation>
    <scope>NUCLEOTIDE SEQUENCE [LARGE SCALE GENOMIC DNA]</scope>
    <source>
        <strain evidence="2 3">SZMC22713</strain>
    </source>
</reference>
<feature type="transmembrane region" description="Helical" evidence="1">
    <location>
        <begin position="209"/>
        <end position="228"/>
    </location>
</feature>
<name>A0A4Y7PS39_9AGAM</name>
<feature type="transmembrane region" description="Helical" evidence="1">
    <location>
        <begin position="317"/>
        <end position="334"/>
    </location>
</feature>
<evidence type="ECO:0000256" key="1">
    <source>
        <dbReference type="SAM" id="Phobius"/>
    </source>
</evidence>
<evidence type="ECO:0000313" key="3">
    <source>
        <dbReference type="Proteomes" id="UP000294933"/>
    </source>
</evidence>
<gene>
    <name evidence="2" type="ORF">BD410DRAFT_793660</name>
</gene>
<dbReference type="AlphaFoldDB" id="A0A4Y7PS39"/>
<keyword evidence="3" id="KW-1185">Reference proteome</keyword>
<sequence length="416" mass="46805">MASIDISTFPDRPECFGLFNLTNTTCTMPTSTMVDFLNITDYSIYKKMYCVNPPQDSCAFGYCPNPDIGSPAVRFSTYIQTLCFSILIYYSPDEIVGALYAQMLSSYSLMLSAITAAVAKQLTVFHALIVLNALGSPLALFLTIYALRGIFGKAKRMEVIFGRGKVLNRTLMLIMLPIWMAGLITISIPRSAGWFQQGACNKKDFGASTIITFLAVYIAGPFLLLSGQKFDPRMILLAFWFTILVAGIVSIYFRRKSIWKKGSRWFPLLRIWRNIGERYPFVHFSLAVIFPMSWWIFAIELDAAYIHEYFTPTQGQILAIFAALPATLQAVFLVPRMLRWFMGLSWVLFVTRRPQKSLNTPGHIATSQYDSTAAFEHPLAMPSPCLETLSLHKMPSPVILQVQVESSNDRSNDING</sequence>
<proteinExistence type="predicted"/>
<accession>A0A4Y7PS39</accession>
<keyword evidence="1" id="KW-0472">Membrane</keyword>
<dbReference type="EMBL" id="ML170213">
    <property type="protein sequence ID" value="TDL17985.1"/>
    <property type="molecule type" value="Genomic_DNA"/>
</dbReference>
<dbReference type="Proteomes" id="UP000294933">
    <property type="component" value="Unassembled WGS sequence"/>
</dbReference>
<dbReference type="VEuPathDB" id="FungiDB:BD410DRAFT_793660"/>
<feature type="transmembrane region" description="Helical" evidence="1">
    <location>
        <begin position="167"/>
        <end position="188"/>
    </location>
</feature>
<feature type="transmembrane region" description="Helical" evidence="1">
    <location>
        <begin position="125"/>
        <end position="147"/>
    </location>
</feature>
<dbReference type="OrthoDB" id="3234297at2759"/>
<feature type="transmembrane region" description="Helical" evidence="1">
    <location>
        <begin position="279"/>
        <end position="297"/>
    </location>
</feature>
<feature type="transmembrane region" description="Helical" evidence="1">
    <location>
        <begin position="234"/>
        <end position="253"/>
    </location>
</feature>
<keyword evidence="1" id="KW-0812">Transmembrane</keyword>
<feature type="transmembrane region" description="Helical" evidence="1">
    <location>
        <begin position="98"/>
        <end position="118"/>
    </location>
</feature>